<reference evidence="1" key="1">
    <citation type="submission" date="2021-02" db="EMBL/GenBank/DDBJ databases">
        <authorList>
            <person name="Nowell W R."/>
        </authorList>
    </citation>
    <scope>NUCLEOTIDE SEQUENCE</scope>
</reference>
<dbReference type="EMBL" id="CAJOBQ010000696">
    <property type="protein sequence ID" value="CAF4403989.1"/>
    <property type="molecule type" value="Genomic_DNA"/>
</dbReference>
<dbReference type="AlphaFoldDB" id="A0A820PG04"/>
<evidence type="ECO:0000313" key="1">
    <source>
        <dbReference type="EMBL" id="CAF4403989.1"/>
    </source>
</evidence>
<proteinExistence type="predicted"/>
<organism evidence="1 2">
    <name type="scientific">Rotaria socialis</name>
    <dbReference type="NCBI Taxonomy" id="392032"/>
    <lineage>
        <taxon>Eukaryota</taxon>
        <taxon>Metazoa</taxon>
        <taxon>Spiralia</taxon>
        <taxon>Gnathifera</taxon>
        <taxon>Rotifera</taxon>
        <taxon>Eurotatoria</taxon>
        <taxon>Bdelloidea</taxon>
        <taxon>Philodinida</taxon>
        <taxon>Philodinidae</taxon>
        <taxon>Rotaria</taxon>
    </lineage>
</organism>
<dbReference type="Proteomes" id="UP000663862">
    <property type="component" value="Unassembled WGS sequence"/>
</dbReference>
<protein>
    <submittedName>
        <fullName evidence="1">Uncharacterized protein</fullName>
    </submittedName>
</protein>
<accession>A0A820PG04</accession>
<comment type="caution">
    <text evidence="1">The sequence shown here is derived from an EMBL/GenBank/DDBJ whole genome shotgun (WGS) entry which is preliminary data.</text>
</comment>
<gene>
    <name evidence="1" type="ORF">TSG867_LOCUS13202</name>
</gene>
<sequence>MDSICDIDVESLFSTYGEKYTHEIEVLTQLIEICLLEDSIHNNQNKQVLLSNLKRRIVINCTIEKYQSVLDDIEIFEEYDGVFDVELVLARAEARLALFFKSTIGELEYAQNNYGHNFKKQIRCIKAINIRKWFEKYVKHKLFYLIERSQLLVDNFYDETDQKEDVNEMND</sequence>
<name>A0A820PG04_9BILA</name>
<evidence type="ECO:0000313" key="2">
    <source>
        <dbReference type="Proteomes" id="UP000663862"/>
    </source>
</evidence>